<evidence type="ECO:0000313" key="9">
    <source>
        <dbReference type="Proteomes" id="UP000076761"/>
    </source>
</evidence>
<feature type="domain" description="Thioredoxin" evidence="5">
    <location>
        <begin position="192"/>
        <end position="324"/>
    </location>
</feature>
<gene>
    <name evidence="8" type="ORF">NEOLEDRAFT_1136462</name>
</gene>
<dbReference type="InterPro" id="IPR013535">
    <property type="entry name" value="PUL_dom"/>
</dbReference>
<name>A0A165R7H1_9AGAM</name>
<accession>A0A165R7H1</accession>
<dbReference type="Gene3D" id="1.25.10.10">
    <property type="entry name" value="Leucine-rich Repeat Variant"/>
    <property type="match status" value="1"/>
</dbReference>
<feature type="domain" description="PPPDE" evidence="7">
    <location>
        <begin position="2"/>
        <end position="142"/>
    </location>
</feature>
<dbReference type="InterPro" id="IPR042266">
    <property type="entry name" value="PPPDE_sf"/>
</dbReference>
<organism evidence="8 9">
    <name type="scientific">Neolentinus lepideus HHB14362 ss-1</name>
    <dbReference type="NCBI Taxonomy" id="1314782"/>
    <lineage>
        <taxon>Eukaryota</taxon>
        <taxon>Fungi</taxon>
        <taxon>Dikarya</taxon>
        <taxon>Basidiomycota</taxon>
        <taxon>Agaricomycotina</taxon>
        <taxon>Agaricomycetes</taxon>
        <taxon>Gloeophyllales</taxon>
        <taxon>Gloeophyllaceae</taxon>
        <taxon>Neolentinus</taxon>
    </lineage>
</organism>
<dbReference type="OrthoDB" id="21221at2759"/>
<dbReference type="InterPro" id="IPR008580">
    <property type="entry name" value="PPPDE_dom"/>
</dbReference>
<evidence type="ECO:0000259" key="5">
    <source>
        <dbReference type="PROSITE" id="PS51352"/>
    </source>
</evidence>
<feature type="region of interest" description="Disordered" evidence="4">
    <location>
        <begin position="189"/>
        <end position="209"/>
    </location>
</feature>
<dbReference type="Pfam" id="PF00085">
    <property type="entry name" value="Thioredoxin"/>
    <property type="match status" value="1"/>
</dbReference>
<feature type="domain" description="PUL" evidence="6">
    <location>
        <begin position="341"/>
        <end position="642"/>
    </location>
</feature>
<dbReference type="GO" id="GO:0006508">
    <property type="term" value="P:proteolysis"/>
    <property type="evidence" value="ECO:0007669"/>
    <property type="project" value="UniProtKB-KW"/>
</dbReference>
<dbReference type="Gene3D" id="3.40.30.10">
    <property type="entry name" value="Glutaredoxin"/>
    <property type="match status" value="1"/>
</dbReference>
<protein>
    <submittedName>
        <fullName evidence="8">DUF862-domain-containing protein</fullName>
    </submittedName>
</protein>
<dbReference type="GO" id="GO:0008233">
    <property type="term" value="F:peptidase activity"/>
    <property type="evidence" value="ECO:0007669"/>
    <property type="project" value="UniProtKB-KW"/>
</dbReference>
<dbReference type="Gene3D" id="3.90.1720.30">
    <property type="entry name" value="PPPDE domains"/>
    <property type="match status" value="1"/>
</dbReference>
<keyword evidence="9" id="KW-1185">Reference proteome</keyword>
<dbReference type="InterPro" id="IPR013766">
    <property type="entry name" value="Thioredoxin_domain"/>
</dbReference>
<dbReference type="PANTHER" id="PTHR12378">
    <property type="entry name" value="DESUMOYLATING ISOPEPTIDASE"/>
    <property type="match status" value="1"/>
</dbReference>
<dbReference type="InterPro" id="IPR011989">
    <property type="entry name" value="ARM-like"/>
</dbReference>
<dbReference type="PANTHER" id="PTHR12378:SF7">
    <property type="entry name" value="DESUMOYLATING ISOPEPTIDASE 1"/>
    <property type="match status" value="1"/>
</dbReference>
<dbReference type="EMBL" id="KV425585">
    <property type="protein sequence ID" value="KZT23414.1"/>
    <property type="molecule type" value="Genomic_DNA"/>
</dbReference>
<dbReference type="Pfam" id="PF05903">
    <property type="entry name" value="Peptidase_C97"/>
    <property type="match status" value="1"/>
</dbReference>
<dbReference type="PROSITE" id="PS51352">
    <property type="entry name" value="THIOREDOXIN_2"/>
    <property type="match status" value="1"/>
</dbReference>
<evidence type="ECO:0000256" key="2">
    <source>
        <dbReference type="ARBA" id="ARBA00022670"/>
    </source>
</evidence>
<evidence type="ECO:0000259" key="7">
    <source>
        <dbReference type="PROSITE" id="PS51858"/>
    </source>
</evidence>
<evidence type="ECO:0000256" key="1">
    <source>
        <dbReference type="ARBA" id="ARBA00008140"/>
    </source>
</evidence>
<dbReference type="GO" id="GO:0070646">
    <property type="term" value="P:protein modification by small protein removal"/>
    <property type="evidence" value="ECO:0007669"/>
    <property type="project" value="TreeGrafter"/>
</dbReference>
<keyword evidence="3" id="KW-0378">Hydrolase</keyword>
<evidence type="ECO:0000259" key="6">
    <source>
        <dbReference type="PROSITE" id="PS51396"/>
    </source>
</evidence>
<dbReference type="SUPFAM" id="SSF52833">
    <property type="entry name" value="Thioredoxin-like"/>
    <property type="match status" value="1"/>
</dbReference>
<evidence type="ECO:0000256" key="3">
    <source>
        <dbReference type="ARBA" id="ARBA00022801"/>
    </source>
</evidence>
<dbReference type="CDD" id="cd02947">
    <property type="entry name" value="TRX_family"/>
    <property type="match status" value="1"/>
</dbReference>
<dbReference type="AlphaFoldDB" id="A0A165R7H1"/>
<evidence type="ECO:0000256" key="4">
    <source>
        <dbReference type="SAM" id="MobiDB-lite"/>
    </source>
</evidence>
<keyword evidence="2" id="KW-0645">Protease</keyword>
<dbReference type="InterPro" id="IPR036249">
    <property type="entry name" value="Thioredoxin-like_sf"/>
</dbReference>
<evidence type="ECO:0000313" key="8">
    <source>
        <dbReference type="EMBL" id="KZT23414.1"/>
    </source>
</evidence>
<dbReference type="SMART" id="SM01179">
    <property type="entry name" value="DUF862"/>
    <property type="match status" value="1"/>
</dbReference>
<dbReference type="PROSITE" id="PS51396">
    <property type="entry name" value="PUL"/>
    <property type="match status" value="1"/>
</dbReference>
<dbReference type="Proteomes" id="UP000076761">
    <property type="component" value="Unassembled WGS sequence"/>
</dbReference>
<comment type="similarity">
    <text evidence="1">Belongs to the DeSI family.</text>
</comment>
<dbReference type="PROSITE" id="PS51858">
    <property type="entry name" value="PPPDE"/>
    <property type="match status" value="1"/>
</dbReference>
<proteinExistence type="inferred from homology"/>
<dbReference type="InParanoid" id="A0A165R7H1"/>
<reference evidence="8 9" key="1">
    <citation type="journal article" date="2016" name="Mol. Biol. Evol.">
        <title>Comparative Genomics of Early-Diverging Mushroom-Forming Fungi Provides Insights into the Origins of Lignocellulose Decay Capabilities.</title>
        <authorList>
            <person name="Nagy L.G."/>
            <person name="Riley R."/>
            <person name="Tritt A."/>
            <person name="Adam C."/>
            <person name="Daum C."/>
            <person name="Floudas D."/>
            <person name="Sun H."/>
            <person name="Yadav J.S."/>
            <person name="Pangilinan J."/>
            <person name="Larsson K.H."/>
            <person name="Matsuura K."/>
            <person name="Barry K."/>
            <person name="Labutti K."/>
            <person name="Kuo R."/>
            <person name="Ohm R.A."/>
            <person name="Bhattacharya S.S."/>
            <person name="Shirouzu T."/>
            <person name="Yoshinaga Y."/>
            <person name="Martin F.M."/>
            <person name="Grigoriev I.V."/>
            <person name="Hibbett D.S."/>
        </authorList>
    </citation>
    <scope>NUCLEOTIDE SEQUENCE [LARGE SCALE GENOMIC DNA]</scope>
    <source>
        <strain evidence="8 9">HHB14362 ss-1</strain>
    </source>
</reference>
<sequence>MANVQLYVYDLSNGLAKQLSRQLTGRQIDGIWHTSVVVFGKEIFYGQGISITEPGQSHHGRPLHIVDIGKTSIDEGTFEEYLAEMRDHYTADKYHLLDFNCNSFTNDVVGFLTGESIPSWVKDLPSDFLSTPFGAALRPTIDNMYRRPTSGAAPFPPSGIAQSAASAAAASPNPQLAASLLQAVAARAAQGQQLPTPSPSGSSTPSTQTVAAPIHMTTNPSSWQSLLKSHRAVTAFFTSATCGPCRMIEPVFEEIAHAKTQGRNTGQVAFAKIDLGTGMSSQIAAEYGVRVTPTFVFFLDGKKIHEMKGVDGPELRTQVDLLLYQAFPPHPHQSLSLPAVESLSRNPILFQQAPALDSVVNKLNSLIDASQTWPSAARKDSVKATLSADILPYLKARFPPPTNVQKKSTPSVPATIVLLNKWAEVTVVLSEALGPAELFPVADMWRLALLDEVVGGWAATANNDPVTLLLPKTSSGTARNYVLVVLRMLANTFATTALARKVTSGVLREQLTAFLLQTLLHDDVAVRTAAASLAFNVAAYLQKLRIEKVRNGGSTDAGDADEDWEVEMVSATVEAISQENQSEEVVHRLTACLAFLLRLSPLYEEHLGPLLEVLQASAILKSKLDKAGCGENGVTKMDVRRLVTEVAEKLCS</sequence>
<dbReference type="STRING" id="1314782.A0A165R7H1"/>
<dbReference type="Pfam" id="PF08324">
    <property type="entry name" value="PUL"/>
    <property type="match status" value="1"/>
</dbReference>